<dbReference type="InterPro" id="IPR053880">
    <property type="entry name" value="GPR180-like_N"/>
</dbReference>
<evidence type="ECO:0000256" key="10">
    <source>
        <dbReference type="ARBA" id="ARBA00041576"/>
    </source>
</evidence>
<keyword evidence="3 12" id="KW-0812">Transmembrane</keyword>
<evidence type="ECO:0000256" key="7">
    <source>
        <dbReference type="ARBA" id="ARBA00023180"/>
    </source>
</evidence>
<dbReference type="InterPro" id="IPR036526">
    <property type="entry name" value="C-N_Hydrolase_sf"/>
</dbReference>
<dbReference type="Pfam" id="PF00795">
    <property type="entry name" value="CN_hydrolase"/>
    <property type="match status" value="1"/>
</dbReference>
<dbReference type="Pfam" id="PF21892">
    <property type="entry name" value="TMEM145_N"/>
    <property type="match status" value="1"/>
</dbReference>
<sequence>MHFVPANILVDSEEFNLALLQMAVGTSKVDNLARAVGMVKQAAGKGANLVVLPECFNSPYGTSYFPEYAETIPGPSTQTLSQAAKDNNVFLIGGSIPEKSSDGRLYNSCPIFRPDGTMVAVHRKIHLFDINVPGKIKFQESEVLSPGNTLTIFDTPFCHIGVGICYDIRFAELAQLYARKGCKLLVYPGAFNMTTGPAHWEALQRGRAIDNQVYVATVSPARDDSASYVAWGHSTIVSPWGDIVATTQHGEEIVVGEIDMDRVEEVRSMIPICSQRRQDLYKVIDVHECSENGMEDSLNFYQATITSGRWIEGNIETQTSNWEFIARFCFLSKLGSLSYTFEYPVSYGTQEILLYFDEPGQWESVYRSNKNCSARRSVLSLENNQVIALNTSNTAISRFSGCTVATTNGQAFYSCSGIRTFRSMRERWWYIVVARCDEPLDKVQGLKFYYKLHLTNGEENEFLQYEYSADEFYIFPEDMAYLVAYIIMMALSIVCAVILRNRQLFHSSYKLYMASLSLWLSGLILLCIAWGRYGQYGWQEKPTEVTGRIFQAASTIIFILMVILMAKGYTITRGRLTSISLIRLSIFFSLFIIIYCFLFIWEGLFFDEGLVLYYYESPPGYGLIAMRLVAWLWFLYALFFTLKHHPSKRTFYLPFFIIYTLWFWAGPVVILAAMFGMPKWSREKTINAVEQFVGLCGHLFFLILTRPQAANKNFPYHVKTSQIGILSDPADNDTITGSSTFRSEAYATSSPDMLLPQISRENGTLPPVLGFALPPIQHALPSAPPI</sequence>
<dbReference type="InterPro" id="IPR045254">
    <property type="entry name" value="Nit1/2_C-N_Hydrolase"/>
</dbReference>
<evidence type="ECO:0000256" key="2">
    <source>
        <dbReference type="ARBA" id="ARBA00010613"/>
    </source>
</evidence>
<accession>A0A2T7P109</accession>
<feature type="transmembrane region" description="Helical" evidence="12">
    <location>
        <begin position="479"/>
        <end position="499"/>
    </location>
</feature>
<dbReference type="AlphaFoldDB" id="A0A2T7P109"/>
<evidence type="ECO:0000256" key="6">
    <source>
        <dbReference type="ARBA" id="ARBA00023136"/>
    </source>
</evidence>
<dbReference type="GO" id="GO:0050152">
    <property type="term" value="F:omega-amidase activity"/>
    <property type="evidence" value="ECO:0007669"/>
    <property type="project" value="UniProtKB-EC"/>
</dbReference>
<dbReference type="PANTHER" id="PTHR23252">
    <property type="entry name" value="INTIMAL THICKNESS RECEPTOR-RELATED"/>
    <property type="match status" value="1"/>
</dbReference>
<evidence type="ECO:0000256" key="1">
    <source>
        <dbReference type="ARBA" id="ARBA00004141"/>
    </source>
</evidence>
<feature type="domain" description="CN hydrolase" evidence="13">
    <location>
        <begin position="15"/>
        <end position="260"/>
    </location>
</feature>
<dbReference type="EC" id="3.5.1.3" evidence="9"/>
<evidence type="ECO:0000256" key="11">
    <source>
        <dbReference type="ARBA" id="ARBA00048745"/>
    </source>
</evidence>
<comment type="subcellular location">
    <subcellularLocation>
        <location evidence="1">Membrane</location>
        <topology evidence="1">Multi-pass membrane protein</topology>
    </subcellularLocation>
</comment>
<keyword evidence="4" id="KW-0378">Hydrolase</keyword>
<keyword evidence="6 12" id="KW-0472">Membrane</keyword>
<comment type="catalytic activity">
    <reaction evidence="8">
        <text>2-oxoglutaramate + H2O = 2-oxoglutarate + NH4(+)</text>
        <dbReference type="Rhea" id="RHEA:32963"/>
        <dbReference type="ChEBI" id="CHEBI:15377"/>
        <dbReference type="ChEBI" id="CHEBI:16769"/>
        <dbReference type="ChEBI" id="CHEBI:16810"/>
        <dbReference type="ChEBI" id="CHEBI:28938"/>
        <dbReference type="EC" id="3.5.1.3"/>
    </reaction>
    <physiologicalReaction direction="left-to-right" evidence="8">
        <dbReference type="Rhea" id="RHEA:32964"/>
    </physiologicalReaction>
</comment>
<evidence type="ECO:0000256" key="8">
    <source>
        <dbReference type="ARBA" id="ARBA00036637"/>
    </source>
</evidence>
<dbReference type="GO" id="GO:0016020">
    <property type="term" value="C:membrane"/>
    <property type="evidence" value="ECO:0007669"/>
    <property type="project" value="UniProtKB-SubCell"/>
</dbReference>
<protein>
    <recommendedName>
        <fullName evidence="9">omega-amidase</fullName>
        <ecNumber evidence="9">3.5.1.3</ecNumber>
    </recommendedName>
    <alternativeName>
        <fullName evidence="10">Nitrilase homolog 2</fullName>
    </alternativeName>
</protein>
<dbReference type="OrthoDB" id="680339at2759"/>
<dbReference type="GO" id="GO:0007186">
    <property type="term" value="P:G protein-coupled receptor signaling pathway"/>
    <property type="evidence" value="ECO:0007669"/>
    <property type="project" value="InterPro"/>
</dbReference>
<feature type="transmembrane region" description="Helical" evidence="12">
    <location>
        <begin position="651"/>
        <end position="676"/>
    </location>
</feature>
<dbReference type="PANTHER" id="PTHR23252:SF24">
    <property type="entry name" value="TRANSMEMBRANE PROTEIN 145"/>
    <property type="match status" value="1"/>
</dbReference>
<dbReference type="Gene3D" id="3.60.110.10">
    <property type="entry name" value="Carbon-nitrogen hydrolase"/>
    <property type="match status" value="1"/>
</dbReference>
<dbReference type="GO" id="GO:0019236">
    <property type="term" value="P:response to pheromone"/>
    <property type="evidence" value="ECO:0007669"/>
    <property type="project" value="InterPro"/>
</dbReference>
<comment type="caution">
    <text evidence="14">The sequence shown here is derived from an EMBL/GenBank/DDBJ whole genome shotgun (WGS) entry which is preliminary data.</text>
</comment>
<evidence type="ECO:0000313" key="14">
    <source>
        <dbReference type="EMBL" id="PVD27089.1"/>
    </source>
</evidence>
<feature type="transmembrane region" description="Helical" evidence="12">
    <location>
        <begin position="549"/>
        <end position="569"/>
    </location>
</feature>
<evidence type="ECO:0000256" key="5">
    <source>
        <dbReference type="ARBA" id="ARBA00022989"/>
    </source>
</evidence>
<evidence type="ECO:0000256" key="9">
    <source>
        <dbReference type="ARBA" id="ARBA00039118"/>
    </source>
</evidence>
<dbReference type="EMBL" id="PZQS01000007">
    <property type="protein sequence ID" value="PVD27089.1"/>
    <property type="molecule type" value="Genomic_DNA"/>
</dbReference>
<feature type="transmembrane region" description="Helical" evidence="12">
    <location>
        <begin position="688"/>
        <end position="705"/>
    </location>
</feature>
<reference evidence="14 15" key="1">
    <citation type="submission" date="2018-04" db="EMBL/GenBank/DDBJ databases">
        <title>The genome of golden apple snail Pomacea canaliculata provides insight into stress tolerance and invasive adaptation.</title>
        <authorList>
            <person name="Liu C."/>
            <person name="Liu B."/>
            <person name="Ren Y."/>
            <person name="Zhang Y."/>
            <person name="Wang H."/>
            <person name="Li S."/>
            <person name="Jiang F."/>
            <person name="Yin L."/>
            <person name="Zhang G."/>
            <person name="Qian W."/>
            <person name="Fan W."/>
        </authorList>
    </citation>
    <scope>NUCLEOTIDE SEQUENCE [LARGE SCALE GENOMIC DNA]</scope>
    <source>
        <strain evidence="14">SZHN2017</strain>
        <tissue evidence="14">Muscle</tissue>
    </source>
</reference>
<organism evidence="14 15">
    <name type="scientific">Pomacea canaliculata</name>
    <name type="common">Golden apple snail</name>
    <dbReference type="NCBI Taxonomy" id="400727"/>
    <lineage>
        <taxon>Eukaryota</taxon>
        <taxon>Metazoa</taxon>
        <taxon>Spiralia</taxon>
        <taxon>Lophotrochozoa</taxon>
        <taxon>Mollusca</taxon>
        <taxon>Gastropoda</taxon>
        <taxon>Caenogastropoda</taxon>
        <taxon>Architaenioglossa</taxon>
        <taxon>Ampullarioidea</taxon>
        <taxon>Ampullariidae</taxon>
        <taxon>Pomacea</taxon>
    </lineage>
</organism>
<evidence type="ECO:0000256" key="4">
    <source>
        <dbReference type="ARBA" id="ARBA00022801"/>
    </source>
</evidence>
<evidence type="ECO:0000256" key="3">
    <source>
        <dbReference type="ARBA" id="ARBA00022692"/>
    </source>
</evidence>
<dbReference type="Pfam" id="PF10192">
    <property type="entry name" value="GPR180-TMEM145_TM"/>
    <property type="match status" value="1"/>
</dbReference>
<feature type="transmembrane region" description="Helical" evidence="12">
    <location>
        <begin position="581"/>
        <end position="601"/>
    </location>
</feature>
<evidence type="ECO:0000259" key="13">
    <source>
        <dbReference type="PROSITE" id="PS50263"/>
    </source>
</evidence>
<dbReference type="FunFam" id="3.60.110.10:FF:000002">
    <property type="entry name" value="Nitrilase family member 2"/>
    <property type="match status" value="1"/>
</dbReference>
<keyword evidence="5 12" id="KW-1133">Transmembrane helix</keyword>
<comment type="catalytic activity">
    <reaction evidence="11">
        <text>2-oxosuccinamate + H2O = oxaloacetate + NH4(+)</text>
        <dbReference type="Rhea" id="RHEA:59412"/>
        <dbReference type="ChEBI" id="CHEBI:15377"/>
        <dbReference type="ChEBI" id="CHEBI:16452"/>
        <dbReference type="ChEBI" id="CHEBI:28938"/>
        <dbReference type="ChEBI" id="CHEBI:57735"/>
        <dbReference type="EC" id="3.5.1.3"/>
    </reaction>
    <physiologicalReaction direction="left-to-right" evidence="11">
        <dbReference type="Rhea" id="RHEA:59413"/>
    </physiologicalReaction>
</comment>
<dbReference type="Proteomes" id="UP000245119">
    <property type="component" value="Linkage Group LG7"/>
</dbReference>
<dbReference type="InterPro" id="IPR019336">
    <property type="entry name" value="GPR180/TMEM145_TM"/>
</dbReference>
<dbReference type="InterPro" id="IPR003010">
    <property type="entry name" value="C-N_Hydrolase"/>
</dbReference>
<keyword evidence="15" id="KW-1185">Reference proteome</keyword>
<dbReference type="PROSITE" id="PS50263">
    <property type="entry name" value="CN_HYDROLASE"/>
    <property type="match status" value="1"/>
</dbReference>
<name>A0A2T7P109_POMCA</name>
<dbReference type="InterPro" id="IPR047831">
    <property type="entry name" value="GPR180/TMEM145"/>
</dbReference>
<dbReference type="CDD" id="cd07572">
    <property type="entry name" value="nit"/>
    <property type="match status" value="1"/>
</dbReference>
<evidence type="ECO:0000256" key="12">
    <source>
        <dbReference type="SAM" id="Phobius"/>
    </source>
</evidence>
<dbReference type="SUPFAM" id="SSF56317">
    <property type="entry name" value="Carbon-nitrogen hydrolase"/>
    <property type="match status" value="1"/>
</dbReference>
<comment type="similarity">
    <text evidence="2">Belongs to the carbon-nitrogen hydrolase superfamily. NIT1/NIT2 family.</text>
</comment>
<keyword evidence="7" id="KW-0325">Glycoprotein</keyword>
<feature type="transmembrane region" description="Helical" evidence="12">
    <location>
        <begin position="511"/>
        <end position="533"/>
    </location>
</feature>
<feature type="transmembrane region" description="Helical" evidence="12">
    <location>
        <begin position="621"/>
        <end position="639"/>
    </location>
</feature>
<dbReference type="STRING" id="400727.A0A2T7P109"/>
<gene>
    <name evidence="14" type="ORF">C0Q70_12240</name>
</gene>
<proteinExistence type="inferred from homology"/>
<evidence type="ECO:0000313" key="15">
    <source>
        <dbReference type="Proteomes" id="UP000245119"/>
    </source>
</evidence>